<dbReference type="AlphaFoldDB" id="A0A2A9NCN4"/>
<feature type="transmembrane region" description="Helical" evidence="2">
    <location>
        <begin position="119"/>
        <end position="140"/>
    </location>
</feature>
<evidence type="ECO:0000256" key="1">
    <source>
        <dbReference type="SAM" id="MobiDB-lite"/>
    </source>
</evidence>
<accession>A0A2A9NCN4</accession>
<protein>
    <submittedName>
        <fullName evidence="3">Uncharacterized protein</fullName>
    </submittedName>
</protein>
<feature type="transmembrane region" description="Helical" evidence="2">
    <location>
        <begin position="160"/>
        <end position="179"/>
    </location>
</feature>
<feature type="region of interest" description="Disordered" evidence="1">
    <location>
        <begin position="282"/>
        <end position="302"/>
    </location>
</feature>
<keyword evidence="2" id="KW-0472">Membrane</keyword>
<keyword evidence="2" id="KW-1133">Transmembrane helix</keyword>
<evidence type="ECO:0000256" key="2">
    <source>
        <dbReference type="SAM" id="Phobius"/>
    </source>
</evidence>
<dbReference type="EMBL" id="KZ302089">
    <property type="protein sequence ID" value="PFH47838.1"/>
    <property type="molecule type" value="Genomic_DNA"/>
</dbReference>
<proteinExistence type="predicted"/>
<feature type="transmembrane region" description="Helical" evidence="2">
    <location>
        <begin position="85"/>
        <end position="107"/>
    </location>
</feature>
<feature type="transmembrane region" description="Helical" evidence="2">
    <location>
        <begin position="233"/>
        <end position="251"/>
    </location>
</feature>
<evidence type="ECO:0000313" key="4">
    <source>
        <dbReference type="Proteomes" id="UP000242287"/>
    </source>
</evidence>
<name>A0A2A9NCN4_9AGAR</name>
<keyword evidence="4" id="KW-1185">Reference proteome</keyword>
<gene>
    <name evidence="3" type="ORF">AMATHDRAFT_6371</name>
</gene>
<sequence length="302" mass="34311">MATFTEIPIISTFVQALLFGLYISTFLHALRWLVFLDEGWALRSHINWSLLIITCMIFVLMAGDLGYSFLYPIPGLKEDEREIDIFVLITVTIENLVVVLADSVLIYRCWAVYGKNWHIVCIPLLLWLGGICSLIAYIGVFSSTVMNWPPTAAKYATADLLTEVFYVITIILNIYATCCKTSTWSKHVFRFVTRVIAESGLLYTFTSILLLITFILSAISWEDYLLVEEVCSAVNFSMLGVAFNLIIIRVAKQRVSTEMVEESESHFEPPKKSHTRLRIAEGRHDEHDSLITSDVEDVTDTE</sequence>
<feature type="transmembrane region" description="Helical" evidence="2">
    <location>
        <begin position="12"/>
        <end position="36"/>
    </location>
</feature>
<organism evidence="3 4">
    <name type="scientific">Amanita thiersii Skay4041</name>
    <dbReference type="NCBI Taxonomy" id="703135"/>
    <lineage>
        <taxon>Eukaryota</taxon>
        <taxon>Fungi</taxon>
        <taxon>Dikarya</taxon>
        <taxon>Basidiomycota</taxon>
        <taxon>Agaricomycotina</taxon>
        <taxon>Agaricomycetes</taxon>
        <taxon>Agaricomycetidae</taxon>
        <taxon>Agaricales</taxon>
        <taxon>Pluteineae</taxon>
        <taxon>Amanitaceae</taxon>
        <taxon>Amanita</taxon>
    </lineage>
</organism>
<dbReference type="OrthoDB" id="3357408at2759"/>
<feature type="transmembrane region" description="Helical" evidence="2">
    <location>
        <begin position="200"/>
        <end position="221"/>
    </location>
</feature>
<feature type="transmembrane region" description="Helical" evidence="2">
    <location>
        <begin position="48"/>
        <end position="73"/>
    </location>
</feature>
<dbReference type="Proteomes" id="UP000242287">
    <property type="component" value="Unassembled WGS sequence"/>
</dbReference>
<reference evidence="3 4" key="1">
    <citation type="submission" date="2014-02" db="EMBL/GenBank/DDBJ databases">
        <title>Transposable element dynamics among asymbiotic and ectomycorrhizal Amanita fungi.</title>
        <authorList>
            <consortium name="DOE Joint Genome Institute"/>
            <person name="Hess J."/>
            <person name="Skrede I."/>
            <person name="Wolfe B."/>
            <person name="LaButti K."/>
            <person name="Ohm R.A."/>
            <person name="Grigoriev I.V."/>
            <person name="Pringle A."/>
        </authorList>
    </citation>
    <scope>NUCLEOTIDE SEQUENCE [LARGE SCALE GENOMIC DNA]</scope>
    <source>
        <strain evidence="3 4">SKay4041</strain>
    </source>
</reference>
<evidence type="ECO:0000313" key="3">
    <source>
        <dbReference type="EMBL" id="PFH47838.1"/>
    </source>
</evidence>
<keyword evidence="2" id="KW-0812">Transmembrane</keyword>